<keyword evidence="3" id="KW-1185">Reference proteome</keyword>
<evidence type="ECO:0000256" key="1">
    <source>
        <dbReference type="SAM" id="MobiDB-lite"/>
    </source>
</evidence>
<organism evidence="2 3">
    <name type="scientific">Caerostris extrusa</name>
    <name type="common">Bark spider</name>
    <name type="synonym">Caerostris bankana</name>
    <dbReference type="NCBI Taxonomy" id="172846"/>
    <lineage>
        <taxon>Eukaryota</taxon>
        <taxon>Metazoa</taxon>
        <taxon>Ecdysozoa</taxon>
        <taxon>Arthropoda</taxon>
        <taxon>Chelicerata</taxon>
        <taxon>Arachnida</taxon>
        <taxon>Araneae</taxon>
        <taxon>Araneomorphae</taxon>
        <taxon>Entelegynae</taxon>
        <taxon>Araneoidea</taxon>
        <taxon>Araneidae</taxon>
        <taxon>Caerostris</taxon>
    </lineage>
</organism>
<sequence length="101" mass="11315">MFALKIRKWVLRVMFISRTINRLTKHILLHCELTPSTFSSLSQKKAEPSPPHGPKNPPTILELTPMIYYSTSNPPQPNGKTSKKELADNIASKKTSPGPFS</sequence>
<dbReference type="AlphaFoldDB" id="A0AAV4R9G0"/>
<name>A0AAV4R9G0_CAEEX</name>
<proteinExistence type="predicted"/>
<feature type="compositionally biased region" description="Pro residues" evidence="1">
    <location>
        <begin position="48"/>
        <end position="57"/>
    </location>
</feature>
<protein>
    <submittedName>
        <fullName evidence="2">Uncharacterized protein</fullName>
    </submittedName>
</protein>
<reference evidence="2 3" key="1">
    <citation type="submission" date="2021-06" db="EMBL/GenBank/DDBJ databases">
        <title>Caerostris extrusa draft genome.</title>
        <authorList>
            <person name="Kono N."/>
            <person name="Arakawa K."/>
        </authorList>
    </citation>
    <scope>NUCLEOTIDE SEQUENCE [LARGE SCALE GENOMIC DNA]</scope>
</reference>
<evidence type="ECO:0000313" key="2">
    <source>
        <dbReference type="EMBL" id="GIY16782.1"/>
    </source>
</evidence>
<gene>
    <name evidence="2" type="ORF">CEXT_206821</name>
</gene>
<evidence type="ECO:0000313" key="3">
    <source>
        <dbReference type="Proteomes" id="UP001054945"/>
    </source>
</evidence>
<dbReference type="Proteomes" id="UP001054945">
    <property type="component" value="Unassembled WGS sequence"/>
</dbReference>
<dbReference type="EMBL" id="BPLR01007414">
    <property type="protein sequence ID" value="GIY16782.1"/>
    <property type="molecule type" value="Genomic_DNA"/>
</dbReference>
<comment type="caution">
    <text evidence="2">The sequence shown here is derived from an EMBL/GenBank/DDBJ whole genome shotgun (WGS) entry which is preliminary data.</text>
</comment>
<feature type="region of interest" description="Disordered" evidence="1">
    <location>
        <begin position="39"/>
        <end position="101"/>
    </location>
</feature>
<accession>A0AAV4R9G0</accession>